<feature type="domain" description="Galactosyltransferase C-terminal" evidence="11">
    <location>
        <begin position="196"/>
        <end position="248"/>
    </location>
</feature>
<accession>A0A6J8DVP5</accession>
<comment type="pathway">
    <text evidence="2">Protein modification; protein glycosylation.</text>
</comment>
<evidence type="ECO:0000256" key="6">
    <source>
        <dbReference type="ARBA" id="ARBA00022692"/>
    </source>
</evidence>
<comment type="subcellular location">
    <subcellularLocation>
        <location evidence="1">Membrane</location>
        <topology evidence="1">Single-pass type II membrane protein</topology>
    </subcellularLocation>
</comment>
<keyword evidence="7" id="KW-0735">Signal-anchor</keyword>
<proteinExistence type="inferred from homology"/>
<evidence type="ECO:0000256" key="1">
    <source>
        <dbReference type="ARBA" id="ARBA00004606"/>
    </source>
</evidence>
<reference evidence="13 14" key="1">
    <citation type="submission" date="2020-06" db="EMBL/GenBank/DDBJ databases">
        <authorList>
            <person name="Li R."/>
            <person name="Bekaert M."/>
        </authorList>
    </citation>
    <scope>NUCLEOTIDE SEQUENCE [LARGE SCALE GENOMIC DNA]</scope>
    <source>
        <strain evidence="14">wild</strain>
    </source>
</reference>
<dbReference type="InterPro" id="IPR003859">
    <property type="entry name" value="Galactosyl_T"/>
</dbReference>
<evidence type="ECO:0000313" key="13">
    <source>
        <dbReference type="EMBL" id="CAC5412644.1"/>
    </source>
</evidence>
<dbReference type="UniPathway" id="UPA00378"/>
<evidence type="ECO:0000256" key="4">
    <source>
        <dbReference type="ARBA" id="ARBA00022676"/>
    </source>
</evidence>
<evidence type="ECO:0000256" key="8">
    <source>
        <dbReference type="ARBA" id="ARBA00022989"/>
    </source>
</evidence>
<dbReference type="PRINTS" id="PR02050">
    <property type="entry name" value="B14GALTRFASE"/>
</dbReference>
<dbReference type="GO" id="GO:0005975">
    <property type="term" value="P:carbohydrate metabolic process"/>
    <property type="evidence" value="ECO:0007669"/>
    <property type="project" value="InterPro"/>
</dbReference>
<dbReference type="SUPFAM" id="SSF53448">
    <property type="entry name" value="Nucleotide-diphospho-sugar transferases"/>
    <property type="match status" value="1"/>
</dbReference>
<evidence type="ECO:0000313" key="14">
    <source>
        <dbReference type="Proteomes" id="UP000507470"/>
    </source>
</evidence>
<keyword evidence="8" id="KW-1133">Transmembrane helix</keyword>
<evidence type="ECO:0000256" key="9">
    <source>
        <dbReference type="ARBA" id="ARBA00023136"/>
    </source>
</evidence>
<keyword evidence="5 13" id="KW-0808">Transferase</keyword>
<dbReference type="GO" id="GO:0016020">
    <property type="term" value="C:membrane"/>
    <property type="evidence" value="ECO:0007669"/>
    <property type="project" value="UniProtKB-SubCell"/>
</dbReference>
<dbReference type="Gene3D" id="3.90.550.10">
    <property type="entry name" value="Spore Coat Polysaccharide Biosynthesis Protein SpsA, Chain A"/>
    <property type="match status" value="1"/>
</dbReference>
<dbReference type="PANTHER" id="PTHR19300:SF57">
    <property type="entry name" value="BETA-1,4-N-ACETYLGALACTOSAMINYLTRANSFERASE"/>
    <property type="match status" value="1"/>
</dbReference>
<dbReference type="EC" id="2.4.1.274" evidence="13"/>
<keyword evidence="6" id="KW-0812">Transmembrane</keyword>
<gene>
    <name evidence="13" type="ORF">MCOR_45634</name>
</gene>
<evidence type="ECO:0000256" key="10">
    <source>
        <dbReference type="ARBA" id="ARBA00023180"/>
    </source>
</evidence>
<comment type="similarity">
    <text evidence="3">Belongs to the glycosyltransferase 7 family.</text>
</comment>
<evidence type="ECO:0000256" key="7">
    <source>
        <dbReference type="ARBA" id="ARBA00022968"/>
    </source>
</evidence>
<evidence type="ECO:0000256" key="5">
    <source>
        <dbReference type="ARBA" id="ARBA00022679"/>
    </source>
</evidence>
<organism evidence="13 14">
    <name type="scientific">Mytilus coruscus</name>
    <name type="common">Sea mussel</name>
    <dbReference type="NCBI Taxonomy" id="42192"/>
    <lineage>
        <taxon>Eukaryota</taxon>
        <taxon>Metazoa</taxon>
        <taxon>Spiralia</taxon>
        <taxon>Lophotrochozoa</taxon>
        <taxon>Mollusca</taxon>
        <taxon>Bivalvia</taxon>
        <taxon>Autobranchia</taxon>
        <taxon>Pteriomorphia</taxon>
        <taxon>Mytilida</taxon>
        <taxon>Mytiloidea</taxon>
        <taxon>Mytilidae</taxon>
        <taxon>Mytilinae</taxon>
        <taxon>Mytilus</taxon>
    </lineage>
</organism>
<keyword evidence="10" id="KW-0325">Glycoprotein</keyword>
<evidence type="ECO:0000256" key="2">
    <source>
        <dbReference type="ARBA" id="ARBA00004922"/>
    </source>
</evidence>
<sequence length="248" mass="28605">MLNGKLKKKLAIQRDFVTKIAVKQGAENDTEARQMSFMMSSTLEQTDIITKRNCPWPPHDLSFAMVSVGREPLNRALFDLKTLNTVFGYMKKGHFKPQNCSSYQKIAVVVPVRDRDPQLRIFLNNFIPRIYRQQLEFTIYVVEQTPGNPFNKGMLVNTGFVEAMKDMKYDCIVIHDVDILAEDDRILYTCGDNPAQLSTKIQKYRYRIPYEKNFGGIVIFSTEQFKAINGYPNQFFGWGGEDDEVSSR</sequence>
<dbReference type="EMBL" id="CACVKT020008079">
    <property type="protein sequence ID" value="CAC5412644.1"/>
    <property type="molecule type" value="Genomic_DNA"/>
</dbReference>
<dbReference type="Proteomes" id="UP000507470">
    <property type="component" value="Unassembled WGS sequence"/>
</dbReference>
<dbReference type="InterPro" id="IPR027791">
    <property type="entry name" value="Galactosyl_T_C"/>
</dbReference>
<evidence type="ECO:0000256" key="3">
    <source>
        <dbReference type="ARBA" id="ARBA00005735"/>
    </source>
</evidence>
<dbReference type="InterPro" id="IPR027995">
    <property type="entry name" value="Galactosyl_T_N"/>
</dbReference>
<name>A0A6J8DVP5_MYTCO</name>
<keyword evidence="4 13" id="KW-0328">Glycosyltransferase</keyword>
<evidence type="ECO:0000259" key="11">
    <source>
        <dbReference type="Pfam" id="PF02709"/>
    </source>
</evidence>
<dbReference type="InterPro" id="IPR029044">
    <property type="entry name" value="Nucleotide-diphossugar_trans"/>
</dbReference>
<dbReference type="OrthoDB" id="10016069at2759"/>
<dbReference type="Pfam" id="PF13733">
    <property type="entry name" value="Glyco_transf_7N"/>
    <property type="match status" value="1"/>
</dbReference>
<dbReference type="GO" id="GO:0005794">
    <property type="term" value="C:Golgi apparatus"/>
    <property type="evidence" value="ECO:0007669"/>
    <property type="project" value="TreeGrafter"/>
</dbReference>
<protein>
    <submittedName>
        <fullName evidence="13">B4GALT6</fullName>
        <ecNumber evidence="13">2.4.1.274</ecNumber>
    </submittedName>
</protein>
<keyword evidence="14" id="KW-1185">Reference proteome</keyword>
<feature type="domain" description="Galactosyltransferase N-terminal" evidence="12">
    <location>
        <begin position="90"/>
        <end position="190"/>
    </location>
</feature>
<keyword evidence="9" id="KW-0472">Membrane</keyword>
<dbReference type="PANTHER" id="PTHR19300">
    <property type="entry name" value="BETA-1,4-GALACTOSYLTRANSFERASE"/>
    <property type="match status" value="1"/>
</dbReference>
<dbReference type="Pfam" id="PF02709">
    <property type="entry name" value="Glyco_transf_7C"/>
    <property type="match status" value="1"/>
</dbReference>
<evidence type="ECO:0000259" key="12">
    <source>
        <dbReference type="Pfam" id="PF13733"/>
    </source>
</evidence>
<dbReference type="GO" id="GO:0008489">
    <property type="term" value="F:UDP-galactose:glucosylceramide beta-1,4-galactosyltransferase activity"/>
    <property type="evidence" value="ECO:0007669"/>
    <property type="project" value="UniProtKB-EC"/>
</dbReference>
<dbReference type="AlphaFoldDB" id="A0A6J8DVP5"/>